<dbReference type="PROSITE" id="PS50110">
    <property type="entry name" value="RESPONSE_REGULATORY"/>
    <property type="match status" value="1"/>
</dbReference>
<reference evidence="4" key="1">
    <citation type="submission" date="2020-02" db="EMBL/GenBank/DDBJ databases">
        <authorList>
            <person name="Gao J."/>
            <person name="Sun J."/>
        </authorList>
    </citation>
    <scope>NUCLEOTIDE SEQUENCE</scope>
    <source>
        <strain evidence="4">602-2</strain>
    </source>
</reference>
<dbReference type="Gene3D" id="3.40.50.2300">
    <property type="match status" value="1"/>
</dbReference>
<dbReference type="SUPFAM" id="SSF52172">
    <property type="entry name" value="CheY-like"/>
    <property type="match status" value="1"/>
</dbReference>
<gene>
    <name evidence="4" type="ORF">G5B46_09210</name>
</gene>
<feature type="modified residue" description="4-aspartylphosphate" evidence="2">
    <location>
        <position position="55"/>
    </location>
</feature>
<dbReference type="InterPro" id="IPR050595">
    <property type="entry name" value="Bact_response_regulator"/>
</dbReference>
<evidence type="ECO:0000259" key="3">
    <source>
        <dbReference type="PROSITE" id="PS50110"/>
    </source>
</evidence>
<dbReference type="GO" id="GO:0000160">
    <property type="term" value="P:phosphorelay signal transduction system"/>
    <property type="evidence" value="ECO:0007669"/>
    <property type="project" value="InterPro"/>
</dbReference>
<organism evidence="4">
    <name type="scientific">Caulobacter sp. 602-2</name>
    <dbReference type="NCBI Taxonomy" id="2710887"/>
    <lineage>
        <taxon>Bacteria</taxon>
        <taxon>Pseudomonadati</taxon>
        <taxon>Pseudomonadota</taxon>
        <taxon>Alphaproteobacteria</taxon>
        <taxon>Caulobacterales</taxon>
        <taxon>Caulobacteraceae</taxon>
        <taxon>Caulobacter</taxon>
    </lineage>
</organism>
<evidence type="ECO:0000313" key="4">
    <source>
        <dbReference type="EMBL" id="NGM49780.1"/>
    </source>
</evidence>
<dbReference type="SMART" id="SM00448">
    <property type="entry name" value="REC"/>
    <property type="match status" value="1"/>
</dbReference>
<dbReference type="RefSeq" id="WP_165258011.1">
    <property type="nucleotide sequence ID" value="NZ_JAAKGT010000003.1"/>
</dbReference>
<dbReference type="InterPro" id="IPR011006">
    <property type="entry name" value="CheY-like_superfamily"/>
</dbReference>
<protein>
    <submittedName>
        <fullName evidence="4">Response regulator</fullName>
    </submittedName>
</protein>
<dbReference type="AlphaFoldDB" id="A0A6G4QVX6"/>
<dbReference type="Pfam" id="PF00072">
    <property type="entry name" value="Response_reg"/>
    <property type="match status" value="1"/>
</dbReference>
<proteinExistence type="predicted"/>
<dbReference type="PANTHER" id="PTHR44591:SF25">
    <property type="entry name" value="CHEMOTAXIS TWO-COMPONENT RESPONSE REGULATOR"/>
    <property type="match status" value="1"/>
</dbReference>
<keyword evidence="1 2" id="KW-0597">Phosphoprotein</keyword>
<evidence type="ECO:0000256" key="2">
    <source>
        <dbReference type="PROSITE-ProRule" id="PRU00169"/>
    </source>
</evidence>
<dbReference type="InterPro" id="IPR001789">
    <property type="entry name" value="Sig_transdc_resp-reg_receiver"/>
</dbReference>
<dbReference type="PANTHER" id="PTHR44591">
    <property type="entry name" value="STRESS RESPONSE REGULATOR PROTEIN 1"/>
    <property type="match status" value="1"/>
</dbReference>
<dbReference type="EMBL" id="JAAKGT010000003">
    <property type="protein sequence ID" value="NGM49780.1"/>
    <property type="molecule type" value="Genomic_DNA"/>
</dbReference>
<accession>A0A6G4QVX6</accession>
<feature type="domain" description="Response regulatory" evidence="3">
    <location>
        <begin position="6"/>
        <end position="120"/>
    </location>
</feature>
<evidence type="ECO:0000256" key="1">
    <source>
        <dbReference type="ARBA" id="ARBA00022553"/>
    </source>
</evidence>
<name>A0A6G4QVX6_9CAUL</name>
<comment type="caution">
    <text evidence="4">The sequence shown here is derived from an EMBL/GenBank/DDBJ whole genome shotgun (WGS) entry which is preliminary data.</text>
</comment>
<sequence length="123" mass="12644">MASPARIAIIDDDTSLREALIALVRSIGHVGTGHGSAEAFLESGEAQAADCLITDIRLPGLSGVDLALQLRAAAMGPPVVIITARTETALLAKAAQSGALCVLRKPFAADDLLDCLERALAGR</sequence>